<dbReference type="RefSeq" id="XP_062624999.1">
    <property type="nucleotide sequence ID" value="XM_062769015.1"/>
</dbReference>
<organism evidence="1 2">
    <name type="scientific">Vanrija pseudolonga</name>
    <dbReference type="NCBI Taxonomy" id="143232"/>
    <lineage>
        <taxon>Eukaryota</taxon>
        <taxon>Fungi</taxon>
        <taxon>Dikarya</taxon>
        <taxon>Basidiomycota</taxon>
        <taxon>Agaricomycotina</taxon>
        <taxon>Tremellomycetes</taxon>
        <taxon>Trichosporonales</taxon>
        <taxon>Trichosporonaceae</taxon>
        <taxon>Vanrija</taxon>
    </lineage>
</organism>
<name>A0AAF0Y2R5_9TREE</name>
<accession>A0AAF0Y2R5</accession>
<dbReference type="GeneID" id="87805752"/>
<sequence>MPMDENQYYRYKAPDTPNGLCGHRDTYYHAPCEEIANYSGMCDHHLAAFRAELASLHYASQYGHHGHGHGHGH</sequence>
<keyword evidence="2" id="KW-1185">Reference proteome</keyword>
<evidence type="ECO:0000313" key="1">
    <source>
        <dbReference type="EMBL" id="WOO78967.1"/>
    </source>
</evidence>
<reference evidence="1" key="1">
    <citation type="submission" date="2023-10" db="EMBL/GenBank/DDBJ databases">
        <authorList>
            <person name="Noh H."/>
        </authorList>
    </citation>
    <scope>NUCLEOTIDE SEQUENCE</scope>
    <source>
        <strain evidence="1">DUCC4014</strain>
    </source>
</reference>
<protein>
    <submittedName>
        <fullName evidence="1">Uncharacterized protein</fullName>
    </submittedName>
</protein>
<dbReference type="EMBL" id="CP086715">
    <property type="protein sequence ID" value="WOO78967.1"/>
    <property type="molecule type" value="Genomic_DNA"/>
</dbReference>
<evidence type="ECO:0000313" key="2">
    <source>
        <dbReference type="Proteomes" id="UP000827549"/>
    </source>
</evidence>
<gene>
    <name evidence="1" type="ORF">LOC62_02G002505</name>
</gene>
<dbReference type="Proteomes" id="UP000827549">
    <property type="component" value="Chromosome 2"/>
</dbReference>
<dbReference type="AlphaFoldDB" id="A0AAF0Y2R5"/>
<proteinExistence type="predicted"/>